<protein>
    <submittedName>
        <fullName evidence="2">Uncharacterized protein</fullName>
    </submittedName>
</protein>
<comment type="caution">
    <text evidence="2">The sequence shown here is derived from an EMBL/GenBank/DDBJ whole genome shotgun (WGS) entry which is preliminary data.</text>
</comment>
<dbReference type="Proteomes" id="UP001190700">
    <property type="component" value="Unassembled WGS sequence"/>
</dbReference>
<feature type="region of interest" description="Disordered" evidence="1">
    <location>
        <begin position="1"/>
        <end position="92"/>
    </location>
</feature>
<name>A0AAE0CCQ7_9CHLO</name>
<evidence type="ECO:0000313" key="2">
    <source>
        <dbReference type="EMBL" id="KAK3252658.1"/>
    </source>
</evidence>
<reference evidence="2 3" key="1">
    <citation type="journal article" date="2015" name="Genome Biol. Evol.">
        <title>Comparative Genomics of a Bacterivorous Green Alga Reveals Evolutionary Causalities and Consequences of Phago-Mixotrophic Mode of Nutrition.</title>
        <authorList>
            <person name="Burns J.A."/>
            <person name="Paasch A."/>
            <person name="Narechania A."/>
            <person name="Kim E."/>
        </authorList>
    </citation>
    <scope>NUCLEOTIDE SEQUENCE [LARGE SCALE GENOMIC DNA]</scope>
    <source>
        <strain evidence="2 3">PLY_AMNH</strain>
    </source>
</reference>
<feature type="compositionally biased region" description="Low complexity" evidence="1">
    <location>
        <begin position="29"/>
        <end position="56"/>
    </location>
</feature>
<evidence type="ECO:0000256" key="1">
    <source>
        <dbReference type="SAM" id="MobiDB-lite"/>
    </source>
</evidence>
<sequence length="220" mass="23334">MLRCTTSVELGYDAIDAPGERRSPPPQPRAATAAVARASSAEAGPSGAGPSAQEASTYDTPARQARPPSPSSECSDWSTIDAASKPTDRSTQTWLSPKEVADLYHICSLTVSMVRYIDSSGSVLLQLGSCYKRRGLACHGDISASVMRQYNKTISCAQNGWHLPLGGQTKAKHLKEAVELAYEGLVSNHTRAFRCMALLEHNVATGTAHVCAPLSGVTDC</sequence>
<evidence type="ECO:0000313" key="3">
    <source>
        <dbReference type="Proteomes" id="UP001190700"/>
    </source>
</evidence>
<organism evidence="2 3">
    <name type="scientific">Cymbomonas tetramitiformis</name>
    <dbReference type="NCBI Taxonomy" id="36881"/>
    <lineage>
        <taxon>Eukaryota</taxon>
        <taxon>Viridiplantae</taxon>
        <taxon>Chlorophyta</taxon>
        <taxon>Pyramimonadophyceae</taxon>
        <taxon>Pyramimonadales</taxon>
        <taxon>Pyramimonadaceae</taxon>
        <taxon>Cymbomonas</taxon>
    </lineage>
</organism>
<gene>
    <name evidence="2" type="ORF">CYMTET_38056</name>
</gene>
<dbReference type="EMBL" id="LGRX02025280">
    <property type="protein sequence ID" value="KAK3252658.1"/>
    <property type="molecule type" value="Genomic_DNA"/>
</dbReference>
<dbReference type="AlphaFoldDB" id="A0AAE0CCQ7"/>
<accession>A0AAE0CCQ7</accession>
<proteinExistence type="predicted"/>
<keyword evidence="3" id="KW-1185">Reference proteome</keyword>